<dbReference type="EMBL" id="CAADFO010000004">
    <property type="protein sequence ID" value="VFK23158.1"/>
    <property type="molecule type" value="Genomic_DNA"/>
</dbReference>
<protein>
    <submittedName>
        <fullName evidence="1">Uncharacterized protein</fullName>
    </submittedName>
</protein>
<dbReference type="AlphaFoldDB" id="A0A450X1J9"/>
<gene>
    <name evidence="1" type="ORF">BECKMB1821G_GA0114241_100414</name>
</gene>
<name>A0A450X1J9_9GAMM</name>
<proteinExistence type="predicted"/>
<accession>A0A450X1J9</accession>
<evidence type="ECO:0000313" key="1">
    <source>
        <dbReference type="EMBL" id="VFK23158.1"/>
    </source>
</evidence>
<reference evidence="1" key="1">
    <citation type="submission" date="2019-02" db="EMBL/GenBank/DDBJ databases">
        <authorList>
            <person name="Gruber-Vodicka R. H."/>
            <person name="Seah K. B. B."/>
        </authorList>
    </citation>
    <scope>NUCLEOTIDE SEQUENCE</scope>
    <source>
        <strain evidence="1">BECK_BZ197</strain>
    </source>
</reference>
<organism evidence="1">
    <name type="scientific">Candidatus Kentrum sp. MB</name>
    <dbReference type="NCBI Taxonomy" id="2138164"/>
    <lineage>
        <taxon>Bacteria</taxon>
        <taxon>Pseudomonadati</taxon>
        <taxon>Pseudomonadota</taxon>
        <taxon>Gammaproteobacteria</taxon>
        <taxon>Candidatus Kentrum</taxon>
    </lineage>
</organism>
<sequence>MIVCMLLRQMNLAFPERDYKPAIPFGKKRELLPIAPSLCRILITTPISSIDWNRRTERWVTNIFAILLRFVVVNNGIRRYWRKSNTLIFFSYAGRNRQRNPNMSKWNGVMP</sequence>